<protein>
    <recommendedName>
        <fullName evidence="1">GST N-terminal domain-containing protein</fullName>
    </recommendedName>
</protein>
<feature type="domain" description="GST N-terminal" evidence="1">
    <location>
        <begin position="156"/>
        <end position="256"/>
    </location>
</feature>
<dbReference type="RefSeq" id="WP_101892698.1">
    <property type="nucleotide sequence ID" value="NZ_CP022684.1"/>
</dbReference>
<dbReference type="SFLD" id="SFLDG01181">
    <property type="entry name" value="SUF2"/>
    <property type="match status" value="1"/>
</dbReference>
<accession>A0A2K9LG83</accession>
<dbReference type="InterPro" id="IPR004045">
    <property type="entry name" value="Glutathione_S-Trfase_N"/>
</dbReference>
<dbReference type="SFLD" id="SFLDG01202">
    <property type="entry name" value="SUF2.2"/>
    <property type="match status" value="1"/>
</dbReference>
<dbReference type="InterPro" id="IPR040079">
    <property type="entry name" value="Glutathione_S-Trfase"/>
</dbReference>
<dbReference type="PANTHER" id="PTHR45288:SF1">
    <property type="entry name" value="THIOREDOXIN FAMILY PROTEIN"/>
    <property type="match status" value="1"/>
</dbReference>
<dbReference type="SFLD" id="SFLDS00019">
    <property type="entry name" value="Glutathione_Transferase_(cytos"/>
    <property type="match status" value="1"/>
</dbReference>
<dbReference type="AlphaFoldDB" id="A0A2K9LG83"/>
<dbReference type="Pfam" id="PF13417">
    <property type="entry name" value="GST_N_3"/>
    <property type="match status" value="2"/>
</dbReference>
<organism evidence="2 3">
    <name type="scientific">Ketobacter alkanivorans</name>
    <dbReference type="NCBI Taxonomy" id="1917421"/>
    <lineage>
        <taxon>Bacteria</taxon>
        <taxon>Pseudomonadati</taxon>
        <taxon>Pseudomonadota</taxon>
        <taxon>Gammaproteobacteria</taxon>
        <taxon>Pseudomonadales</taxon>
        <taxon>Ketobacteraceae</taxon>
        <taxon>Ketobacter</taxon>
    </lineage>
</organism>
<dbReference type="PROSITE" id="PS50404">
    <property type="entry name" value="GST_NTER"/>
    <property type="match status" value="2"/>
</dbReference>
<proteinExistence type="predicted"/>
<dbReference type="Gene3D" id="3.40.30.10">
    <property type="entry name" value="Glutaredoxin"/>
    <property type="match status" value="2"/>
</dbReference>
<evidence type="ECO:0000313" key="3">
    <source>
        <dbReference type="Proteomes" id="UP000235116"/>
    </source>
</evidence>
<dbReference type="PROSITE" id="PS51354">
    <property type="entry name" value="GLUTAREDOXIN_2"/>
    <property type="match status" value="1"/>
</dbReference>
<dbReference type="InterPro" id="IPR036249">
    <property type="entry name" value="Thioredoxin-like_sf"/>
</dbReference>
<gene>
    <name evidence="2" type="ORF">Kalk_02455</name>
</gene>
<dbReference type="KEGG" id="kak:Kalk_02455"/>
<evidence type="ECO:0000259" key="1">
    <source>
        <dbReference type="PROSITE" id="PS50404"/>
    </source>
</evidence>
<dbReference type="PANTHER" id="PTHR45288">
    <property type="entry name" value="THIOREDOXIN FAMILY PROTEIN"/>
    <property type="match status" value="1"/>
</dbReference>
<sequence>MAISINRAKLVGSSVLASTIRGWRGTNASRTVQQPAMLPELFDREGCAHCRFVREALTELNLDVRIVPVPLGGTRFSQRLMDISGSDQVPYLVDPNTGTKLGGSDAIIQYLFKQYSDRIMPEQLKATPANVIKSRLATTVRGSHGLDADSSKPATQDMTLYSFESSPYSRPVRERLCELEIPYKLVNIGKQQRADIGPSNFRLHLGEYKPLPNTKRSAFLAEHGNVQVPYLIDPNTGQDLFESADILKYLNENYKI</sequence>
<reference evidence="3" key="1">
    <citation type="submission" date="2017-08" db="EMBL/GenBank/DDBJ databases">
        <title>Direct submision.</title>
        <authorList>
            <person name="Kim S.-J."/>
            <person name="Rhee S.-K."/>
        </authorList>
    </citation>
    <scope>NUCLEOTIDE SEQUENCE [LARGE SCALE GENOMIC DNA]</scope>
    <source>
        <strain evidence="3">GI5</strain>
    </source>
</reference>
<feature type="domain" description="GST N-terminal" evidence="1">
    <location>
        <begin position="37"/>
        <end position="119"/>
    </location>
</feature>
<name>A0A2K9LG83_9GAMM</name>
<keyword evidence="3" id="KW-1185">Reference proteome</keyword>
<dbReference type="Proteomes" id="UP000235116">
    <property type="component" value="Chromosome"/>
</dbReference>
<dbReference type="SUPFAM" id="SSF52833">
    <property type="entry name" value="Thioredoxin-like"/>
    <property type="match status" value="2"/>
</dbReference>
<evidence type="ECO:0000313" key="2">
    <source>
        <dbReference type="EMBL" id="AUM11358.1"/>
    </source>
</evidence>
<dbReference type="OrthoDB" id="9793736at2"/>
<dbReference type="EMBL" id="CP022684">
    <property type="protein sequence ID" value="AUM11358.1"/>
    <property type="molecule type" value="Genomic_DNA"/>
</dbReference>